<dbReference type="OrthoDB" id="2823912at2759"/>
<dbReference type="RefSeq" id="XP_001884971.1">
    <property type="nucleotide sequence ID" value="XM_001884936.1"/>
</dbReference>
<proteinExistence type="predicted"/>
<dbReference type="KEGG" id="lbc:LACBIDRAFT_304521"/>
<dbReference type="HOGENOM" id="CLU_010790_5_1_1"/>
<evidence type="ECO:0000313" key="1">
    <source>
        <dbReference type="EMBL" id="EDR04452.1"/>
    </source>
</evidence>
<evidence type="ECO:0000313" key="2">
    <source>
        <dbReference type="Proteomes" id="UP000001194"/>
    </source>
</evidence>
<name>B0DLT8_LACBS</name>
<dbReference type="GeneID" id="6080551"/>
<dbReference type="EMBL" id="DS547118">
    <property type="protein sequence ID" value="EDR04452.1"/>
    <property type="molecule type" value="Genomic_DNA"/>
</dbReference>
<protein>
    <submittedName>
        <fullName evidence="1">Predicted protein</fullName>
    </submittedName>
</protein>
<reference evidence="1 2" key="1">
    <citation type="journal article" date="2008" name="Nature">
        <title>The genome of Laccaria bicolor provides insights into mycorrhizal symbiosis.</title>
        <authorList>
            <person name="Martin F."/>
            <person name="Aerts A."/>
            <person name="Ahren D."/>
            <person name="Brun A."/>
            <person name="Danchin E.G.J."/>
            <person name="Duchaussoy F."/>
            <person name="Gibon J."/>
            <person name="Kohler A."/>
            <person name="Lindquist E."/>
            <person name="Pereda V."/>
            <person name="Salamov A."/>
            <person name="Shapiro H.J."/>
            <person name="Wuyts J."/>
            <person name="Blaudez D."/>
            <person name="Buee M."/>
            <person name="Brokstein P."/>
            <person name="Canbaeck B."/>
            <person name="Cohen D."/>
            <person name="Courty P.E."/>
            <person name="Coutinho P.M."/>
            <person name="Delaruelle C."/>
            <person name="Detter J.C."/>
            <person name="Deveau A."/>
            <person name="DiFazio S."/>
            <person name="Duplessis S."/>
            <person name="Fraissinet-Tachet L."/>
            <person name="Lucic E."/>
            <person name="Frey-Klett P."/>
            <person name="Fourrey C."/>
            <person name="Feussner I."/>
            <person name="Gay G."/>
            <person name="Grimwood J."/>
            <person name="Hoegger P.J."/>
            <person name="Jain P."/>
            <person name="Kilaru S."/>
            <person name="Labbe J."/>
            <person name="Lin Y.C."/>
            <person name="Legue V."/>
            <person name="Le Tacon F."/>
            <person name="Marmeisse R."/>
            <person name="Melayah D."/>
            <person name="Montanini B."/>
            <person name="Muratet M."/>
            <person name="Nehls U."/>
            <person name="Niculita-Hirzel H."/>
            <person name="Oudot-Le Secq M.P."/>
            <person name="Peter M."/>
            <person name="Quesneville H."/>
            <person name="Rajashekar B."/>
            <person name="Reich M."/>
            <person name="Rouhier N."/>
            <person name="Schmutz J."/>
            <person name="Yin T."/>
            <person name="Chalot M."/>
            <person name="Henrissat B."/>
            <person name="Kuees U."/>
            <person name="Lucas S."/>
            <person name="Van de Peer Y."/>
            <person name="Podila G.K."/>
            <person name="Polle A."/>
            <person name="Pukkila P.J."/>
            <person name="Richardson P.M."/>
            <person name="Rouze P."/>
            <person name="Sanders I.R."/>
            <person name="Stajich J.E."/>
            <person name="Tunlid A."/>
            <person name="Tuskan G."/>
            <person name="Grigoriev I.V."/>
        </authorList>
    </citation>
    <scope>NUCLEOTIDE SEQUENCE [LARGE SCALE GENOMIC DNA]</scope>
    <source>
        <strain evidence="2">S238N-H82 / ATCC MYA-4686</strain>
    </source>
</reference>
<dbReference type="InParanoid" id="B0DLT8"/>
<sequence length="525" mass="61331">MLLDRRASSVWKEAFKRCYDVLPACPLDISEPQWASMLFGPATCDYCGRKGAMIDFHFRHRFCQLCMDDMYVEKSSIDVNCLGIGEDLDTFLICTPPSYRQDQTFYSNMEDYYRRPRYLRWDISKMVNHFRFFSSRISSGIASASLEFENFLSLKSDNVIRGIEESERANAMMVQMSRRLKKEHQDNIMQLLKRHASVLVRRGHDQVDLDTAFGELLDQYLNRERFRSNYRSYKQLGLELLRTSEAHKIDRLERWRQFLIFQRQKLVEYRYHTYQKTLPPTSWSNLPRVSVVYEWEPFSAFIASDSTEVGVLQEETVQSHLAPFLNSWMQTHESNIYARLESPYQNLDLAVNVFVCVSCEDDLIGLKDLRSHFKCIGPQFEFQFSLAGRTSALALVVLLGMDPKTATVGDMDARDARFFCEGCNTSWKRGVFGRQALTWRECISHVIGVENTNFHPSVTSWALLTAEATECIKRREQPFPNPEYDVWCCNHCPEHYDEPTTKAKALRHAKDVSVHIYIFLRETFI</sequence>
<accession>B0DLT8</accession>
<dbReference type="Proteomes" id="UP000001194">
    <property type="component" value="Unassembled WGS sequence"/>
</dbReference>
<dbReference type="AlphaFoldDB" id="B0DLT8"/>
<organism evidence="2">
    <name type="scientific">Laccaria bicolor (strain S238N-H82 / ATCC MYA-4686)</name>
    <name type="common">Bicoloured deceiver</name>
    <name type="synonym">Laccaria laccata var. bicolor</name>
    <dbReference type="NCBI Taxonomy" id="486041"/>
    <lineage>
        <taxon>Eukaryota</taxon>
        <taxon>Fungi</taxon>
        <taxon>Dikarya</taxon>
        <taxon>Basidiomycota</taxon>
        <taxon>Agaricomycotina</taxon>
        <taxon>Agaricomycetes</taxon>
        <taxon>Agaricomycetidae</taxon>
        <taxon>Agaricales</taxon>
        <taxon>Agaricineae</taxon>
        <taxon>Hydnangiaceae</taxon>
        <taxon>Laccaria</taxon>
    </lineage>
</organism>
<gene>
    <name evidence="1" type="ORF">LACBIDRAFT_304521</name>
</gene>
<keyword evidence="2" id="KW-1185">Reference proteome</keyword>